<protein>
    <submittedName>
        <fullName evidence="1">Uncharacterized protein</fullName>
    </submittedName>
</protein>
<organism evidence="1 2">
    <name type="scientific">Colletotrichum truncatum</name>
    <name type="common">Anthracnose fungus</name>
    <name type="synonym">Colletotrichum capsici</name>
    <dbReference type="NCBI Taxonomy" id="5467"/>
    <lineage>
        <taxon>Eukaryota</taxon>
        <taxon>Fungi</taxon>
        <taxon>Dikarya</taxon>
        <taxon>Ascomycota</taxon>
        <taxon>Pezizomycotina</taxon>
        <taxon>Sordariomycetes</taxon>
        <taxon>Hypocreomycetidae</taxon>
        <taxon>Glomerellales</taxon>
        <taxon>Glomerellaceae</taxon>
        <taxon>Colletotrichum</taxon>
        <taxon>Colletotrichum truncatum species complex</taxon>
    </lineage>
</organism>
<reference evidence="1 2" key="1">
    <citation type="journal article" date="2020" name="Phytopathology">
        <title>Genome Sequence Resources of Colletotrichum truncatum, C. plurivorum, C. musicola, and C. sojae: Four Species Pathogenic to Soybean (Glycine max).</title>
        <authorList>
            <person name="Rogerio F."/>
            <person name="Boufleur T.R."/>
            <person name="Ciampi-Guillardi M."/>
            <person name="Sukno S.A."/>
            <person name="Thon M.R."/>
            <person name="Massola Junior N.S."/>
            <person name="Baroncelli R."/>
        </authorList>
    </citation>
    <scope>NUCLEOTIDE SEQUENCE [LARGE SCALE GENOMIC DNA]</scope>
    <source>
        <strain evidence="1 2">CMES1059</strain>
    </source>
</reference>
<evidence type="ECO:0000313" key="1">
    <source>
        <dbReference type="EMBL" id="KAL0939658.1"/>
    </source>
</evidence>
<accession>A0ACC3Z6C3</accession>
<evidence type="ECO:0000313" key="2">
    <source>
        <dbReference type="Proteomes" id="UP000805649"/>
    </source>
</evidence>
<comment type="caution">
    <text evidence="1">The sequence shown here is derived from an EMBL/GenBank/DDBJ whole genome shotgun (WGS) entry which is preliminary data.</text>
</comment>
<name>A0ACC3Z6C3_COLTU</name>
<dbReference type="EMBL" id="VUJX02000003">
    <property type="protein sequence ID" value="KAL0939658.1"/>
    <property type="molecule type" value="Genomic_DNA"/>
</dbReference>
<proteinExistence type="predicted"/>
<sequence length="364" mass="41260">MSSAAEQTSSTRKSVEKVDLSSPALQEGDRRSSLSDADTYDTDDSDDSDLTLERHEDHMDRVYYSNPFELPGEEWHWFHDWLDTGIDTFANGKLYEEPTTQNWLAKLHLSHRENVAQLLKVHDFLGICRIPLFEADNGDEYQIKLSTSCTRLPIICCPDILRGRKWDMKDLIFEFRSRDDLSLDARKGKVPGLPKFALDLGSLEVRTTATPERHYLTSGERVTECTGYQVIVDVLGDGMPLWITAARRQLQTRNTGAVNQPKSVYPIFKDHMLGDNGGFDTACFLPSIHQLPTSKPETTEAIFRQACELVRKTRVSVDPVAVIIPKETVDEYFANHPTQTHVLGINFKQLLGGVKSRIWTFLGK</sequence>
<gene>
    <name evidence="1" type="ORF">CTRU02_206268</name>
</gene>
<keyword evidence="2" id="KW-1185">Reference proteome</keyword>
<dbReference type="Proteomes" id="UP000805649">
    <property type="component" value="Unassembled WGS sequence"/>
</dbReference>